<dbReference type="Gene3D" id="3.30.460.10">
    <property type="entry name" value="Beta Polymerase, domain 2"/>
    <property type="match status" value="1"/>
</dbReference>
<evidence type="ECO:0000259" key="1">
    <source>
        <dbReference type="Pfam" id="PF18765"/>
    </source>
</evidence>
<dbReference type="Pfam" id="PF18765">
    <property type="entry name" value="Polbeta"/>
    <property type="match status" value="1"/>
</dbReference>
<dbReference type="InterPro" id="IPR041633">
    <property type="entry name" value="Polbeta"/>
</dbReference>
<accession>A0A833L256</accession>
<comment type="caution">
    <text evidence="2">The sequence shown here is derived from an EMBL/GenBank/DDBJ whole genome shotgun (WGS) entry which is preliminary data.</text>
</comment>
<feature type="domain" description="Polymerase beta nucleotidyltransferase" evidence="1">
    <location>
        <begin position="15"/>
        <end position="64"/>
    </location>
</feature>
<dbReference type="CDD" id="cd05403">
    <property type="entry name" value="NT_KNTase_like"/>
    <property type="match status" value="1"/>
</dbReference>
<dbReference type="EMBL" id="WPAF01000002">
    <property type="protein sequence ID" value="KAF0135053.1"/>
    <property type="molecule type" value="Genomic_DNA"/>
</dbReference>
<gene>
    <name evidence="2" type="ORF">FD145_191</name>
</gene>
<name>A0A833L256_UNCSA</name>
<evidence type="ECO:0000313" key="2">
    <source>
        <dbReference type="EMBL" id="KAF0135053.1"/>
    </source>
</evidence>
<dbReference type="AlphaFoldDB" id="A0A833L256"/>
<sequence length="104" mass="12107">MVIDPNIKEKAERFIEELQKHKIRILSAFIYGSYAKGTARKDSDIDLALISSDFSGNRYLDSMKIIPFRRKIDNRIEPVTFRPEDFDEIDPLAAEIKNNSFKLK</sequence>
<reference evidence="2 3" key="1">
    <citation type="submission" date="2019-12" db="EMBL/GenBank/DDBJ databases">
        <authorList>
            <person name="Wolfe R."/>
            <person name="Danczak R."/>
            <person name="Wilkins M."/>
        </authorList>
    </citation>
    <scope>NUCLEOTIDE SEQUENCE [LARGE SCALE GENOMIC DNA]</scope>
    <source>
        <strain evidence="2">X2_MaxBin.013</strain>
    </source>
</reference>
<proteinExistence type="predicted"/>
<dbReference type="PANTHER" id="PTHR43449">
    <property type="entry name" value="NUCLEOTIDYLTRANSFERASE"/>
    <property type="match status" value="1"/>
</dbReference>
<dbReference type="PANTHER" id="PTHR43449:SF1">
    <property type="entry name" value="POLYMERASE BETA NUCLEOTIDYLTRANSFERASE DOMAIN-CONTAINING PROTEIN"/>
    <property type="match status" value="1"/>
</dbReference>
<dbReference type="GO" id="GO:0016740">
    <property type="term" value="F:transferase activity"/>
    <property type="evidence" value="ECO:0007669"/>
    <property type="project" value="UniProtKB-KW"/>
</dbReference>
<evidence type="ECO:0000313" key="3">
    <source>
        <dbReference type="Proteomes" id="UP000488506"/>
    </source>
</evidence>
<protein>
    <submittedName>
        <fullName evidence="2">Nucleotidyltransferase</fullName>
    </submittedName>
</protein>
<dbReference type="InterPro" id="IPR043519">
    <property type="entry name" value="NT_sf"/>
</dbReference>
<organism evidence="2 3">
    <name type="scientific">Candidatus Saganbacteria bacterium</name>
    <dbReference type="NCBI Taxonomy" id="2575572"/>
    <lineage>
        <taxon>Bacteria</taxon>
        <taxon>Bacillati</taxon>
        <taxon>Saganbacteria</taxon>
    </lineage>
</organism>
<dbReference type="Proteomes" id="UP000488506">
    <property type="component" value="Unassembled WGS sequence"/>
</dbReference>
<keyword evidence="2" id="KW-0808">Transferase</keyword>
<dbReference type="SUPFAM" id="SSF81301">
    <property type="entry name" value="Nucleotidyltransferase"/>
    <property type="match status" value="1"/>
</dbReference>